<dbReference type="InterPro" id="IPR020846">
    <property type="entry name" value="MFS_dom"/>
</dbReference>
<keyword evidence="4 6" id="KW-0472">Membrane</keyword>
<dbReference type="EMBL" id="LUGH01000331">
    <property type="protein sequence ID" value="OBZ86071.1"/>
    <property type="molecule type" value="Genomic_DNA"/>
</dbReference>
<feature type="transmembrane region" description="Helical" evidence="6">
    <location>
        <begin position="243"/>
        <end position="264"/>
    </location>
</feature>
<keyword evidence="2 6" id="KW-0812">Transmembrane</keyword>
<feature type="transmembrane region" description="Helical" evidence="6">
    <location>
        <begin position="314"/>
        <end position="336"/>
    </location>
</feature>
<comment type="caution">
    <text evidence="8">The sequence shown here is derived from an EMBL/GenBank/DDBJ whole genome shotgun (WGS) entry which is preliminary data.</text>
</comment>
<reference evidence="8 9" key="1">
    <citation type="submission" date="2016-03" db="EMBL/GenBank/DDBJ databases">
        <title>Choanephora cucurbitarum.</title>
        <authorList>
            <person name="Min B."/>
            <person name="Park H."/>
            <person name="Park J.-H."/>
            <person name="Shin H.-D."/>
            <person name="Choi I.-G."/>
        </authorList>
    </citation>
    <scope>NUCLEOTIDE SEQUENCE [LARGE SCALE GENOMIC DNA]</scope>
    <source>
        <strain evidence="8 9">KUS-F28377</strain>
    </source>
</reference>
<dbReference type="STRING" id="101091.A0A1C7NAJ6"/>
<feature type="domain" description="Major facilitator superfamily (MFS) profile" evidence="7">
    <location>
        <begin position="28"/>
        <end position="535"/>
    </location>
</feature>
<accession>A0A1C7NAJ6</accession>
<feature type="transmembrane region" description="Helical" evidence="6">
    <location>
        <begin position="381"/>
        <end position="401"/>
    </location>
</feature>
<comment type="subcellular location">
    <subcellularLocation>
        <location evidence="1">Membrane</location>
        <topology evidence="1">Multi-pass membrane protein</topology>
    </subcellularLocation>
</comment>
<dbReference type="OrthoDB" id="2241241at2759"/>
<dbReference type="InParanoid" id="A0A1C7NAJ6"/>
<feature type="region of interest" description="Disordered" evidence="5">
    <location>
        <begin position="558"/>
        <end position="579"/>
    </location>
</feature>
<dbReference type="InterPro" id="IPR036259">
    <property type="entry name" value="MFS_trans_sf"/>
</dbReference>
<evidence type="ECO:0000313" key="9">
    <source>
        <dbReference type="Proteomes" id="UP000093000"/>
    </source>
</evidence>
<feature type="transmembrane region" description="Helical" evidence="6">
    <location>
        <begin position="151"/>
        <end position="170"/>
    </location>
</feature>
<dbReference type="PANTHER" id="PTHR23501">
    <property type="entry name" value="MAJOR FACILITATOR SUPERFAMILY"/>
    <property type="match status" value="1"/>
</dbReference>
<feature type="transmembrane region" description="Helical" evidence="6">
    <location>
        <begin position="270"/>
        <end position="293"/>
    </location>
</feature>
<feature type="transmembrane region" description="Helical" evidence="6">
    <location>
        <begin position="182"/>
        <end position="204"/>
    </location>
</feature>
<feature type="transmembrane region" description="Helical" evidence="6">
    <location>
        <begin position="121"/>
        <end position="139"/>
    </location>
</feature>
<evidence type="ECO:0000256" key="4">
    <source>
        <dbReference type="ARBA" id="ARBA00023136"/>
    </source>
</evidence>
<dbReference type="Pfam" id="PF07690">
    <property type="entry name" value="MFS_1"/>
    <property type="match status" value="1"/>
</dbReference>
<evidence type="ECO:0000256" key="5">
    <source>
        <dbReference type="SAM" id="MobiDB-lite"/>
    </source>
</evidence>
<organism evidence="8 9">
    <name type="scientific">Choanephora cucurbitarum</name>
    <dbReference type="NCBI Taxonomy" id="101091"/>
    <lineage>
        <taxon>Eukaryota</taxon>
        <taxon>Fungi</taxon>
        <taxon>Fungi incertae sedis</taxon>
        <taxon>Mucoromycota</taxon>
        <taxon>Mucoromycotina</taxon>
        <taxon>Mucoromycetes</taxon>
        <taxon>Mucorales</taxon>
        <taxon>Mucorineae</taxon>
        <taxon>Choanephoraceae</taxon>
        <taxon>Choanephoroideae</taxon>
        <taxon>Choanephora</taxon>
    </lineage>
</organism>
<dbReference type="GO" id="GO:0022857">
    <property type="term" value="F:transmembrane transporter activity"/>
    <property type="evidence" value="ECO:0007669"/>
    <property type="project" value="InterPro"/>
</dbReference>
<feature type="transmembrane region" description="Helical" evidence="6">
    <location>
        <begin position="26"/>
        <end position="42"/>
    </location>
</feature>
<protein>
    <submittedName>
        <fullName evidence="8">Siderophore iron transporter mirC</fullName>
    </submittedName>
</protein>
<dbReference type="GO" id="GO:0005886">
    <property type="term" value="C:plasma membrane"/>
    <property type="evidence" value="ECO:0007669"/>
    <property type="project" value="TreeGrafter"/>
</dbReference>
<feature type="transmembrane region" description="Helical" evidence="6">
    <location>
        <begin position="511"/>
        <end position="532"/>
    </location>
</feature>
<feature type="transmembrane region" description="Helical" evidence="6">
    <location>
        <begin position="440"/>
        <end position="466"/>
    </location>
</feature>
<dbReference type="AlphaFoldDB" id="A0A1C7NAJ6"/>
<evidence type="ECO:0000313" key="8">
    <source>
        <dbReference type="EMBL" id="OBZ86071.1"/>
    </source>
</evidence>
<evidence type="ECO:0000256" key="6">
    <source>
        <dbReference type="SAM" id="Phobius"/>
    </source>
</evidence>
<dbReference type="SUPFAM" id="SSF103473">
    <property type="entry name" value="MFS general substrate transporter"/>
    <property type="match status" value="2"/>
</dbReference>
<evidence type="ECO:0000259" key="7">
    <source>
        <dbReference type="PROSITE" id="PS50850"/>
    </source>
</evidence>
<dbReference type="PROSITE" id="PS50850">
    <property type="entry name" value="MFS"/>
    <property type="match status" value="1"/>
</dbReference>
<gene>
    <name evidence="8" type="primary">mirC_0</name>
    <name evidence="8" type="ORF">A0J61_05878</name>
</gene>
<proteinExistence type="predicted"/>
<dbReference type="PANTHER" id="PTHR23501:SF87">
    <property type="entry name" value="SIDEROPHORE IRON TRANSPORTER 2"/>
    <property type="match status" value="1"/>
</dbReference>
<evidence type="ECO:0000256" key="1">
    <source>
        <dbReference type="ARBA" id="ARBA00004141"/>
    </source>
</evidence>
<sequence length="579" mass="63771">MYSESNPKGVQIAAASTAIATKLDKIMVFICLALVSWIISWEKNIVNTITPTVTSEFQSNNLSGVLTIVLGVLQAALQPMYSKFADMIGRPITYTVCLVIFVVSFVAMACSHNYNALIGGQVVYAFGYSGIYVLGPILIGDSTSLANRTLVLAFYNFPLIINLFAGSAAAQKMLETVGWRWAFGHISIIAFVASIPIVVTLWVIQRRVFKSGLITQNEQTSEHNQTKGLAYFLRRSAWWMYEIDLLGSLLLIAGLLLLLLPLVLARTWGGWGTVSVIACLATSGATWIIFTIWEWKFTTKPIIPMKRWESFNPLYGTIIMCLVWTINGMMDLQYFLTYLKVTRRVKSNIAVYLERGFNATNVVMAVPIGFAVRGTRRWRPFVWAGACFVVLGTGLMIPARNSHSPDVFIVMSQILLGAGCASMNYPTLVGIQGSVPHRDIAVVIAMFELGIAIAQSIGSAIAGAIWNSVLPGLFHQYVPGQYEYKKITSSIPYALALPQDQYEGVVKAYDAAMHILSIVAVCIGALVFLIALQLKGYSLDRNQHEIGEADMIDETAIEHKEMSKEGREPSLTRTDSPKA</sequence>
<feature type="transmembrane region" description="Helical" evidence="6">
    <location>
        <begin position="407"/>
        <end position="428"/>
    </location>
</feature>
<keyword evidence="3 6" id="KW-1133">Transmembrane helix</keyword>
<keyword evidence="9" id="KW-1185">Reference proteome</keyword>
<dbReference type="Proteomes" id="UP000093000">
    <property type="component" value="Unassembled WGS sequence"/>
</dbReference>
<name>A0A1C7NAJ6_9FUNG</name>
<evidence type="ECO:0000256" key="2">
    <source>
        <dbReference type="ARBA" id="ARBA00022692"/>
    </source>
</evidence>
<evidence type="ECO:0000256" key="3">
    <source>
        <dbReference type="ARBA" id="ARBA00022989"/>
    </source>
</evidence>
<feature type="transmembrane region" description="Helical" evidence="6">
    <location>
        <begin position="92"/>
        <end position="109"/>
    </location>
</feature>
<dbReference type="Gene3D" id="1.20.1250.20">
    <property type="entry name" value="MFS general substrate transporter like domains"/>
    <property type="match status" value="2"/>
</dbReference>
<dbReference type="InterPro" id="IPR011701">
    <property type="entry name" value="MFS"/>
</dbReference>
<feature type="transmembrane region" description="Helical" evidence="6">
    <location>
        <begin position="62"/>
        <end position="80"/>
    </location>
</feature>